<dbReference type="InterPro" id="IPR011990">
    <property type="entry name" value="TPR-like_helical_dom_sf"/>
</dbReference>
<accession>A0A067KX56</accession>
<evidence type="ECO:0000313" key="3">
    <source>
        <dbReference type="Proteomes" id="UP000027138"/>
    </source>
</evidence>
<dbReference type="AlphaFoldDB" id="A0A067KX56"/>
<dbReference type="Proteomes" id="UP000027138">
    <property type="component" value="Unassembled WGS sequence"/>
</dbReference>
<organism evidence="2 3">
    <name type="scientific">Jatropha curcas</name>
    <name type="common">Barbados nut</name>
    <dbReference type="NCBI Taxonomy" id="180498"/>
    <lineage>
        <taxon>Eukaryota</taxon>
        <taxon>Viridiplantae</taxon>
        <taxon>Streptophyta</taxon>
        <taxon>Embryophyta</taxon>
        <taxon>Tracheophyta</taxon>
        <taxon>Spermatophyta</taxon>
        <taxon>Magnoliopsida</taxon>
        <taxon>eudicotyledons</taxon>
        <taxon>Gunneridae</taxon>
        <taxon>Pentapetalae</taxon>
        <taxon>rosids</taxon>
        <taxon>fabids</taxon>
        <taxon>Malpighiales</taxon>
        <taxon>Euphorbiaceae</taxon>
        <taxon>Crotonoideae</taxon>
        <taxon>Jatropheae</taxon>
        <taxon>Jatropha</taxon>
    </lineage>
</organism>
<dbReference type="PANTHER" id="PTHR47926">
    <property type="entry name" value="PENTATRICOPEPTIDE REPEAT-CONTAINING PROTEIN"/>
    <property type="match status" value="1"/>
</dbReference>
<protein>
    <recommendedName>
        <fullName evidence="4">Pentatricopeptide repeat-containing protein</fullName>
    </recommendedName>
</protein>
<dbReference type="Pfam" id="PF20431">
    <property type="entry name" value="E_motif"/>
    <property type="match status" value="1"/>
</dbReference>
<proteinExistence type="predicted"/>
<dbReference type="InterPro" id="IPR046960">
    <property type="entry name" value="PPR_At4g14850-like_plant"/>
</dbReference>
<dbReference type="GO" id="GO:0003723">
    <property type="term" value="F:RNA binding"/>
    <property type="evidence" value="ECO:0007669"/>
    <property type="project" value="InterPro"/>
</dbReference>
<dbReference type="PANTHER" id="PTHR47926:SF389">
    <property type="entry name" value="PENTATRICOPEPTIDE PROTEIN-RELATED"/>
    <property type="match status" value="1"/>
</dbReference>
<dbReference type="InterPro" id="IPR002885">
    <property type="entry name" value="PPR_rpt"/>
</dbReference>
<evidence type="ECO:0000256" key="1">
    <source>
        <dbReference type="ARBA" id="ARBA00022737"/>
    </source>
</evidence>
<sequence length="224" mass="24854">MITGYGMHGLGVNALETFNQMIISGFKPDGVTFVAILSACSHAGLVSEGRSLCDQMLRKYMIEPKIEHYACMVDLLGRAGLLQEASEIVKNMPVEPNACVWGALLNSCRMHNNADVAEETASHMFSLNLQETTGNYMLLSNVYAAGGRWEDSARVRTSARRKGLKKNRGQSWIKVKKDVHMFSAGKNMEMGLEQVIRILEELALQMETEGYIHANNIIPQDVDT</sequence>
<dbReference type="InterPro" id="IPR046848">
    <property type="entry name" value="E_motif"/>
</dbReference>
<dbReference type="GO" id="GO:0009451">
    <property type="term" value="P:RNA modification"/>
    <property type="evidence" value="ECO:0007669"/>
    <property type="project" value="InterPro"/>
</dbReference>
<dbReference type="EMBL" id="KK914327">
    <property type="protein sequence ID" value="KDP40766.1"/>
    <property type="molecule type" value="Genomic_DNA"/>
</dbReference>
<dbReference type="Pfam" id="PF01535">
    <property type="entry name" value="PPR"/>
    <property type="match status" value="3"/>
</dbReference>
<keyword evidence="1" id="KW-0677">Repeat</keyword>
<name>A0A067KX56_JATCU</name>
<keyword evidence="3" id="KW-1185">Reference proteome</keyword>
<dbReference type="Gene3D" id="1.25.40.10">
    <property type="entry name" value="Tetratricopeptide repeat domain"/>
    <property type="match status" value="1"/>
</dbReference>
<dbReference type="OrthoDB" id="881013at2759"/>
<dbReference type="FunFam" id="1.25.40.10:FF:000288">
    <property type="entry name" value="Pentatricopeptide repeat-containing protein At4g02750"/>
    <property type="match status" value="1"/>
</dbReference>
<evidence type="ECO:0008006" key="4">
    <source>
        <dbReference type="Google" id="ProtNLM"/>
    </source>
</evidence>
<gene>
    <name evidence="2" type="ORF">JCGZ_24765</name>
</gene>
<reference evidence="2 3" key="1">
    <citation type="journal article" date="2014" name="PLoS ONE">
        <title>Global Analysis of Gene Expression Profiles in Physic Nut (Jatropha curcas L.) Seedlings Exposed to Salt Stress.</title>
        <authorList>
            <person name="Zhang L."/>
            <person name="Zhang C."/>
            <person name="Wu P."/>
            <person name="Chen Y."/>
            <person name="Li M."/>
            <person name="Jiang H."/>
            <person name="Wu G."/>
        </authorList>
    </citation>
    <scope>NUCLEOTIDE SEQUENCE [LARGE SCALE GENOMIC DNA]</scope>
    <source>
        <strain evidence="3">cv. GZQX0401</strain>
        <tissue evidence="2">Young leaves</tissue>
    </source>
</reference>
<dbReference type="NCBIfam" id="TIGR00756">
    <property type="entry name" value="PPR"/>
    <property type="match status" value="1"/>
</dbReference>
<evidence type="ECO:0000313" key="2">
    <source>
        <dbReference type="EMBL" id="KDP40766.1"/>
    </source>
</evidence>